<dbReference type="Gene3D" id="3.30.450.40">
    <property type="match status" value="1"/>
</dbReference>
<dbReference type="InterPro" id="IPR013656">
    <property type="entry name" value="PAS_4"/>
</dbReference>
<dbReference type="PROSITE" id="PS50112">
    <property type="entry name" value="PAS"/>
    <property type="match status" value="2"/>
</dbReference>
<accession>G0LG39</accession>
<evidence type="ECO:0000259" key="13">
    <source>
        <dbReference type="PROSITE" id="PS50113"/>
    </source>
</evidence>
<dbReference type="InterPro" id="IPR005467">
    <property type="entry name" value="His_kinase_dom"/>
</dbReference>
<evidence type="ECO:0000256" key="8">
    <source>
        <dbReference type="SAM" id="Coils"/>
    </source>
</evidence>
<dbReference type="InterPro" id="IPR004358">
    <property type="entry name" value="Sig_transdc_His_kin-like_C"/>
</dbReference>
<keyword evidence="8" id="KW-0175">Coiled coil</keyword>
<dbReference type="InterPro" id="IPR003018">
    <property type="entry name" value="GAF"/>
</dbReference>
<dbReference type="Pfam" id="PF00512">
    <property type="entry name" value="HisKA"/>
    <property type="match status" value="1"/>
</dbReference>
<dbReference type="InterPro" id="IPR000700">
    <property type="entry name" value="PAS-assoc_C"/>
</dbReference>
<keyword evidence="6" id="KW-0902">Two-component regulatory system</keyword>
<dbReference type="SMART" id="SM00388">
    <property type="entry name" value="HisKA"/>
    <property type="match status" value="1"/>
</dbReference>
<dbReference type="SMART" id="SM00448">
    <property type="entry name" value="REC"/>
    <property type="match status" value="1"/>
</dbReference>
<dbReference type="SUPFAM" id="SSF47384">
    <property type="entry name" value="Homodimeric domain of signal transducing histidine kinase"/>
    <property type="match status" value="1"/>
</dbReference>
<dbReference type="InterPro" id="IPR000014">
    <property type="entry name" value="PAS"/>
</dbReference>
<dbReference type="EMBL" id="FR746099">
    <property type="protein sequence ID" value="CCC39059.1"/>
    <property type="molecule type" value="Genomic_DNA"/>
</dbReference>
<dbReference type="Gene3D" id="3.30.565.10">
    <property type="entry name" value="Histidine kinase-like ATPase, C-terminal domain"/>
    <property type="match status" value="1"/>
</dbReference>
<dbReference type="PANTHER" id="PTHR43711">
    <property type="entry name" value="TWO-COMPONENT HISTIDINE KINASE"/>
    <property type="match status" value="1"/>
</dbReference>
<dbReference type="Gene3D" id="3.30.450.20">
    <property type="entry name" value="PAS domain"/>
    <property type="match status" value="2"/>
</dbReference>
<evidence type="ECO:0000256" key="7">
    <source>
        <dbReference type="PROSITE-ProRule" id="PRU00169"/>
    </source>
</evidence>
<dbReference type="PROSITE" id="PS50110">
    <property type="entry name" value="RESPONSE_REGULATORY"/>
    <property type="match status" value="1"/>
</dbReference>
<dbReference type="Proteomes" id="UP000007954">
    <property type="component" value="Chromosome"/>
</dbReference>
<evidence type="ECO:0000256" key="4">
    <source>
        <dbReference type="ARBA" id="ARBA00022679"/>
    </source>
</evidence>
<evidence type="ECO:0000256" key="9">
    <source>
        <dbReference type="SAM" id="MobiDB-lite"/>
    </source>
</evidence>
<keyword evidence="3 7" id="KW-0597">Phosphoprotein</keyword>
<evidence type="ECO:0000256" key="3">
    <source>
        <dbReference type="ARBA" id="ARBA00022553"/>
    </source>
</evidence>
<dbReference type="InterPro" id="IPR003594">
    <property type="entry name" value="HATPase_dom"/>
</dbReference>
<feature type="domain" description="PAS" evidence="12">
    <location>
        <begin position="450"/>
        <end position="520"/>
    </location>
</feature>
<dbReference type="HOGENOM" id="CLU_000445_114_58_2"/>
<dbReference type="SUPFAM" id="SSF55785">
    <property type="entry name" value="PYP-like sensor domain (PAS domain)"/>
    <property type="match status" value="2"/>
</dbReference>
<dbReference type="SMART" id="SM00091">
    <property type="entry name" value="PAS"/>
    <property type="match status" value="2"/>
</dbReference>
<sequence>MRLSPMRSESQQQILVLHVDDDPSVTDLTGRFLEREDNRFSVETAISATEGLERIIECSQPPDCVVSDYDMPEMDGIDFLQTVREEYPNLPFILFTGKGSEEIASDAISAGVTDYLQKQPGTEQYELLTNRIQNAVQTQHQRHRAERTDELMRLTEFAGDTGGFEINVDTGEVLMTDGCRRLVGLADDATLSLKEAIKLYHPDDQPEVRQAVNRAADTGEQTQGSWRLQALDNIDRIVDVTLTPAIPSQISPHPSHSMSEGKTEDETETDITILRGAIHDVTDSHQREQQLTELNRVSKDLLTAETQQEVVDIGVTAARDVLDFQANALHLSVSETGDTQLVPVAQTDELMSLLDEVPTLSVSESIAGRAYQRGEPDIIEDARQHPNAHNPTTNLRGHVYFPLAEHGILIAGSTEKASFDDQDLAVGELLAGALVAALDRLDREQTARRRAKELSLFFEESPLGAVQWDDKCQFKRVNRQAEEILGYSESELRGESWELIVADTDLERVGNAVDSFLNADGGSHIINSNVTKAGETLTCEWHNRVVTDADGTVQSVFSSFEDISARKQRRTELQEYKQELEAQNERLAEFTGIVSHDLRNPLAVAEGHLELAMTQTQDVGNNYTDGDANGNHIIKARHAIERCQRLIEDLLTLARDGDRVDDIEPIRFDTMIEECWETVETTTATLTIADQRSHSDLYIKADKSRLKQLLENLYRNAVEHGGDQVIVSAGIMSDGFYVSDTGPGVPKSAREKIFNAGYSTAENGTGFGLRIVKQVADAHGWEIDVTNDTEQGGARFEFTGVQFVD</sequence>
<dbReference type="InterPro" id="IPR050736">
    <property type="entry name" value="Sensor_HK_Regulatory"/>
</dbReference>
<dbReference type="CDD" id="cd00156">
    <property type="entry name" value="REC"/>
    <property type="match status" value="1"/>
</dbReference>
<dbReference type="InterPro" id="IPR036097">
    <property type="entry name" value="HisK_dim/P_sf"/>
</dbReference>
<dbReference type="InterPro" id="IPR036890">
    <property type="entry name" value="HATPase_C_sf"/>
</dbReference>
<dbReference type="InterPro" id="IPR001789">
    <property type="entry name" value="Sig_transdc_resp-reg_receiver"/>
</dbReference>
<dbReference type="Pfam" id="PF00072">
    <property type="entry name" value="Response_reg"/>
    <property type="match status" value="1"/>
</dbReference>
<dbReference type="PRINTS" id="PR00344">
    <property type="entry name" value="BCTRLSENSOR"/>
</dbReference>
<dbReference type="CDD" id="cd00082">
    <property type="entry name" value="HisKA"/>
    <property type="match status" value="1"/>
</dbReference>
<dbReference type="OrthoDB" id="8127at2157"/>
<dbReference type="KEGG" id="hwc:Hqrw_1084"/>
<evidence type="ECO:0000313" key="14">
    <source>
        <dbReference type="EMBL" id="CCC39059.1"/>
    </source>
</evidence>
<dbReference type="Pfam" id="PF13185">
    <property type="entry name" value="GAF_2"/>
    <property type="match status" value="1"/>
</dbReference>
<evidence type="ECO:0000259" key="11">
    <source>
        <dbReference type="PROSITE" id="PS50110"/>
    </source>
</evidence>
<dbReference type="NCBIfam" id="TIGR00229">
    <property type="entry name" value="sensory_box"/>
    <property type="match status" value="1"/>
</dbReference>
<evidence type="ECO:0000256" key="5">
    <source>
        <dbReference type="ARBA" id="ARBA00022777"/>
    </source>
</evidence>
<dbReference type="SUPFAM" id="SSF55781">
    <property type="entry name" value="GAF domain-like"/>
    <property type="match status" value="1"/>
</dbReference>
<evidence type="ECO:0000313" key="15">
    <source>
        <dbReference type="Proteomes" id="UP000007954"/>
    </source>
</evidence>
<feature type="coiled-coil region" evidence="8">
    <location>
        <begin position="563"/>
        <end position="593"/>
    </location>
</feature>
<organism evidence="14 15">
    <name type="scientific">Haloquadratum walsbyi (strain DSM 16854 / JCM 12705 / C23)</name>
    <dbReference type="NCBI Taxonomy" id="768065"/>
    <lineage>
        <taxon>Archaea</taxon>
        <taxon>Methanobacteriati</taxon>
        <taxon>Methanobacteriota</taxon>
        <taxon>Stenosarchaea group</taxon>
        <taxon>Halobacteria</taxon>
        <taxon>Halobacteriales</taxon>
        <taxon>Haloferacaceae</taxon>
        <taxon>Haloquadratum</taxon>
    </lineage>
</organism>
<reference evidence="14 15" key="1">
    <citation type="journal article" date="2011" name="PLoS ONE">
        <title>Haloquadratum walsbyi: limited diversity in a global pond.</title>
        <authorList>
            <person name="Dyall-Smith M."/>
            <person name="Pfeiffer F."/>
            <person name="Klee K."/>
            <person name="Palm P."/>
            <person name="Gross K."/>
            <person name="Schuster S.C."/>
            <person name="Rampp M."/>
            <person name="Oesterhelt D."/>
        </authorList>
    </citation>
    <scope>NUCLEOTIDE SEQUENCE [LARGE SCALE GENOMIC DNA]</scope>
    <source>
        <strain evidence="15">DSM 16854 / JCM 12705 / C23</strain>
    </source>
</reference>
<proteinExistence type="predicted"/>
<dbReference type="Gene3D" id="1.10.287.130">
    <property type="match status" value="1"/>
</dbReference>
<evidence type="ECO:0000259" key="12">
    <source>
        <dbReference type="PROSITE" id="PS50112"/>
    </source>
</evidence>
<dbReference type="SUPFAM" id="SSF55874">
    <property type="entry name" value="ATPase domain of HSP90 chaperone/DNA topoisomerase II/histidine kinase"/>
    <property type="match status" value="1"/>
</dbReference>
<gene>
    <name evidence="14" type="ordered locus">Hqrw_1084</name>
</gene>
<evidence type="ECO:0000259" key="10">
    <source>
        <dbReference type="PROSITE" id="PS50109"/>
    </source>
</evidence>
<feature type="compositionally biased region" description="Low complexity" evidence="9">
    <location>
        <begin position="245"/>
        <end position="257"/>
    </location>
</feature>
<keyword evidence="5 14" id="KW-0418">Kinase</keyword>
<dbReference type="Pfam" id="PF08448">
    <property type="entry name" value="PAS_4"/>
    <property type="match status" value="1"/>
</dbReference>
<dbReference type="CDD" id="cd00130">
    <property type="entry name" value="PAS"/>
    <property type="match status" value="1"/>
</dbReference>
<feature type="domain" description="PAS" evidence="12">
    <location>
        <begin position="147"/>
        <end position="219"/>
    </location>
</feature>
<dbReference type="SUPFAM" id="SSF52172">
    <property type="entry name" value="CheY-like"/>
    <property type="match status" value="1"/>
</dbReference>
<dbReference type="InterPro" id="IPR011006">
    <property type="entry name" value="CheY-like_superfamily"/>
</dbReference>
<dbReference type="InterPro" id="IPR003661">
    <property type="entry name" value="HisK_dim/P_dom"/>
</dbReference>
<dbReference type="PROSITE" id="PS50109">
    <property type="entry name" value="HIS_KIN"/>
    <property type="match status" value="1"/>
</dbReference>
<keyword evidence="4 14" id="KW-0808">Transferase</keyword>
<dbReference type="Gene3D" id="3.40.50.2300">
    <property type="match status" value="1"/>
</dbReference>
<comment type="catalytic activity">
    <reaction evidence="1">
        <text>ATP + protein L-histidine = ADP + protein N-phospho-L-histidine.</text>
        <dbReference type="EC" id="2.7.13.3"/>
    </reaction>
</comment>
<feature type="region of interest" description="Disordered" evidence="9">
    <location>
        <begin position="245"/>
        <end position="267"/>
    </location>
</feature>
<dbReference type="PANTHER" id="PTHR43711:SF1">
    <property type="entry name" value="HISTIDINE KINASE 1"/>
    <property type="match status" value="1"/>
</dbReference>
<evidence type="ECO:0000256" key="2">
    <source>
        <dbReference type="ARBA" id="ARBA00012438"/>
    </source>
</evidence>
<evidence type="ECO:0000256" key="1">
    <source>
        <dbReference type="ARBA" id="ARBA00000085"/>
    </source>
</evidence>
<dbReference type="SMART" id="SM00387">
    <property type="entry name" value="HATPase_c"/>
    <property type="match status" value="1"/>
</dbReference>
<feature type="domain" description="Histidine kinase" evidence="10">
    <location>
        <begin position="593"/>
        <end position="799"/>
    </location>
</feature>
<feature type="domain" description="Response regulatory" evidence="11">
    <location>
        <begin position="15"/>
        <end position="133"/>
    </location>
</feature>
<dbReference type="Pfam" id="PF02518">
    <property type="entry name" value="HATPase_c"/>
    <property type="match status" value="1"/>
</dbReference>
<evidence type="ECO:0000256" key="6">
    <source>
        <dbReference type="ARBA" id="ARBA00023012"/>
    </source>
</evidence>
<dbReference type="PROSITE" id="PS50113">
    <property type="entry name" value="PAC"/>
    <property type="match status" value="1"/>
</dbReference>
<protein>
    <recommendedName>
        <fullName evidence="2">histidine kinase</fullName>
        <ecNumber evidence="2">2.7.13.3</ecNumber>
    </recommendedName>
</protein>
<dbReference type="InterPro" id="IPR035965">
    <property type="entry name" value="PAS-like_dom_sf"/>
</dbReference>
<name>G0LG39_HALWC</name>
<dbReference type="EC" id="2.7.13.3" evidence="2"/>
<dbReference type="InterPro" id="IPR029016">
    <property type="entry name" value="GAF-like_dom_sf"/>
</dbReference>
<dbReference type="AlphaFoldDB" id="G0LG39"/>
<feature type="domain" description="PAC" evidence="13">
    <location>
        <begin position="519"/>
        <end position="575"/>
    </location>
</feature>
<feature type="modified residue" description="4-aspartylphosphate" evidence="7">
    <location>
        <position position="68"/>
    </location>
</feature>
<dbReference type="GO" id="GO:0000155">
    <property type="term" value="F:phosphorelay sensor kinase activity"/>
    <property type="evidence" value="ECO:0007669"/>
    <property type="project" value="InterPro"/>
</dbReference>